<dbReference type="Gene3D" id="1.10.510.10">
    <property type="entry name" value="Transferase(Phosphotransferase) domain 1"/>
    <property type="match status" value="1"/>
</dbReference>
<reference evidence="12 13" key="1">
    <citation type="submission" date="2012-06" db="EMBL/GenBank/DDBJ databases">
        <title>Finished chromosome of genome of Crinalium epipsammum PCC 9333.</title>
        <authorList>
            <consortium name="US DOE Joint Genome Institute"/>
            <person name="Gugger M."/>
            <person name="Coursin T."/>
            <person name="Rippka R."/>
            <person name="Tandeau De Marsac N."/>
            <person name="Huntemann M."/>
            <person name="Wei C.-L."/>
            <person name="Han J."/>
            <person name="Detter J.C."/>
            <person name="Han C."/>
            <person name="Tapia R."/>
            <person name="Davenport K."/>
            <person name="Daligault H."/>
            <person name="Erkkila T."/>
            <person name="Gu W."/>
            <person name="Munk A.C.C."/>
            <person name="Teshima H."/>
            <person name="Xu Y."/>
            <person name="Chain P."/>
            <person name="Chen A."/>
            <person name="Krypides N."/>
            <person name="Mavromatis K."/>
            <person name="Markowitz V."/>
            <person name="Szeto E."/>
            <person name="Ivanova N."/>
            <person name="Mikhailova N."/>
            <person name="Ovchinnikova G."/>
            <person name="Pagani I."/>
            <person name="Pati A."/>
            <person name="Goodwin L."/>
            <person name="Peters L."/>
            <person name="Pitluck S."/>
            <person name="Woyke T."/>
            <person name="Kerfeld C."/>
        </authorList>
    </citation>
    <scope>NUCLEOTIDE SEQUENCE [LARGE SCALE GENOMIC DNA]</scope>
    <source>
        <strain evidence="12 13">PCC 9333</strain>
    </source>
</reference>
<dbReference type="InterPro" id="IPR039448">
    <property type="entry name" value="Beta_helix"/>
</dbReference>
<dbReference type="PROSITE" id="PS50011">
    <property type="entry name" value="PROTEIN_KINASE_DOM"/>
    <property type="match status" value="1"/>
</dbReference>
<dbReference type="EC" id="2.7.11.1" evidence="1"/>
<keyword evidence="5 12" id="KW-0418">Kinase</keyword>
<evidence type="ECO:0000313" key="13">
    <source>
        <dbReference type="Proteomes" id="UP000010472"/>
    </source>
</evidence>
<sequence>MRSQSVPVGGATPKGLGESQSVPVGGATPKGLGESPGIPIKSTQSALIIPGMSYCLNTNCENPQNPPGAKYCESCGTTLLLGDRYRAIKQIGQGGFGRTFLAVDEYKPSKPYCVIKQFFPQDASFPKAKPLFQQEAVLQESLGKHPQIPDLLAHFEQDDRLYLVQEFIDGQNLGEELIKNGCFSEAQIWALLNDLLPVLQFIHEGHLIHRDIKPENIIRRQADSKLFLVDFGASKTTNSSVAKTGTMIGTLGYVAPEQLEGNAVFASDLYSLGLTCVHLMTGIHPFRLLTVGINTWRNHLSNPISSQLSRVIHKLLLPDTLHRYQSAAEVQLETNYFTSLHPAAIGSPLALPIPSANNSALIVSKIGAADYRSISQAIKNAQQGSRILVRPGFYQESLVIDKPLEIVGDGSVADIIVESKGSSCIRMQTGYAVVRGLTLRHRAGNFTSLFDKSSYAVDIPQGQLILENCDINSAVATGIKIHGASADPRIRGCRIHNGKGCGVLVSKNGRGTLEGCDIFGNNFEVQITEGGNPILRRCQIHNGKGFGVWIDENSKGTVEDCDIFGNIEVGVYIGDGSNGIIQRCRINRNEGHAVCVSVNGTGTVENCDLTGNIVGAWNIATGGLLYYQGNKE</sequence>
<dbReference type="SUPFAM" id="SSF51126">
    <property type="entry name" value="Pectin lyase-like"/>
    <property type="match status" value="1"/>
</dbReference>
<dbReference type="InterPro" id="IPR011009">
    <property type="entry name" value="Kinase-like_dom_sf"/>
</dbReference>
<dbReference type="HOGENOM" id="CLU_382969_0_0_3"/>
<dbReference type="NCBIfam" id="NF045510">
    <property type="entry name" value="4Cys_prefix_kin"/>
    <property type="match status" value="1"/>
</dbReference>
<dbReference type="SMART" id="SM00220">
    <property type="entry name" value="S_TKc"/>
    <property type="match status" value="1"/>
</dbReference>
<dbReference type="AlphaFoldDB" id="K9W396"/>
<dbReference type="PANTHER" id="PTHR24363">
    <property type="entry name" value="SERINE/THREONINE PROTEIN KINASE"/>
    <property type="match status" value="1"/>
</dbReference>
<proteinExistence type="predicted"/>
<comment type="catalytic activity">
    <reaction evidence="7">
        <text>L-threonyl-[protein] + ATP = O-phospho-L-threonyl-[protein] + ADP + H(+)</text>
        <dbReference type="Rhea" id="RHEA:46608"/>
        <dbReference type="Rhea" id="RHEA-COMP:11060"/>
        <dbReference type="Rhea" id="RHEA-COMP:11605"/>
        <dbReference type="ChEBI" id="CHEBI:15378"/>
        <dbReference type="ChEBI" id="CHEBI:30013"/>
        <dbReference type="ChEBI" id="CHEBI:30616"/>
        <dbReference type="ChEBI" id="CHEBI:61977"/>
        <dbReference type="ChEBI" id="CHEBI:456216"/>
        <dbReference type="EC" id="2.7.11.1"/>
    </reaction>
</comment>
<evidence type="ECO:0000256" key="8">
    <source>
        <dbReference type="ARBA" id="ARBA00048679"/>
    </source>
</evidence>
<keyword evidence="2 12" id="KW-0723">Serine/threonine-protein kinase</keyword>
<dbReference type="Gene3D" id="2.160.20.10">
    <property type="entry name" value="Single-stranded right-handed beta-helix, Pectin lyase-like"/>
    <property type="match status" value="1"/>
</dbReference>
<dbReference type="Proteomes" id="UP000010472">
    <property type="component" value="Chromosome"/>
</dbReference>
<evidence type="ECO:0000256" key="6">
    <source>
        <dbReference type="ARBA" id="ARBA00022840"/>
    </source>
</evidence>
<evidence type="ECO:0000256" key="5">
    <source>
        <dbReference type="ARBA" id="ARBA00022777"/>
    </source>
</evidence>
<dbReference type="PROSITE" id="PS00107">
    <property type="entry name" value="PROTEIN_KINASE_ATP"/>
    <property type="match status" value="1"/>
</dbReference>
<dbReference type="SMART" id="SM00710">
    <property type="entry name" value="PbH1"/>
    <property type="match status" value="7"/>
</dbReference>
<evidence type="ECO:0000256" key="10">
    <source>
        <dbReference type="SAM" id="MobiDB-lite"/>
    </source>
</evidence>
<evidence type="ECO:0000259" key="11">
    <source>
        <dbReference type="PROSITE" id="PS50011"/>
    </source>
</evidence>
<comment type="catalytic activity">
    <reaction evidence="8">
        <text>L-seryl-[protein] + ATP = O-phospho-L-seryl-[protein] + ADP + H(+)</text>
        <dbReference type="Rhea" id="RHEA:17989"/>
        <dbReference type="Rhea" id="RHEA-COMP:9863"/>
        <dbReference type="Rhea" id="RHEA-COMP:11604"/>
        <dbReference type="ChEBI" id="CHEBI:15378"/>
        <dbReference type="ChEBI" id="CHEBI:29999"/>
        <dbReference type="ChEBI" id="CHEBI:30616"/>
        <dbReference type="ChEBI" id="CHEBI:83421"/>
        <dbReference type="ChEBI" id="CHEBI:456216"/>
        <dbReference type="EC" id="2.7.11.1"/>
    </reaction>
</comment>
<accession>K9W396</accession>
<keyword evidence="13" id="KW-1185">Reference proteome</keyword>
<dbReference type="Pfam" id="PF13229">
    <property type="entry name" value="Beta_helix"/>
    <property type="match status" value="1"/>
</dbReference>
<keyword evidence="3" id="KW-0808">Transferase</keyword>
<dbReference type="InterPro" id="IPR022441">
    <property type="entry name" value="Para_beta_helix_rpt-2"/>
</dbReference>
<dbReference type="GO" id="GO:0005524">
    <property type="term" value="F:ATP binding"/>
    <property type="evidence" value="ECO:0007669"/>
    <property type="project" value="UniProtKB-UniRule"/>
</dbReference>
<feature type="binding site" evidence="9">
    <location>
        <position position="116"/>
    </location>
    <ligand>
        <name>ATP</name>
        <dbReference type="ChEBI" id="CHEBI:30616"/>
    </ligand>
</feature>
<evidence type="ECO:0000313" key="12">
    <source>
        <dbReference type="EMBL" id="AFZ14671.1"/>
    </source>
</evidence>
<dbReference type="InterPro" id="IPR012334">
    <property type="entry name" value="Pectin_lyas_fold"/>
</dbReference>
<dbReference type="InterPro" id="IPR000719">
    <property type="entry name" value="Prot_kinase_dom"/>
</dbReference>
<evidence type="ECO:0000256" key="4">
    <source>
        <dbReference type="ARBA" id="ARBA00022741"/>
    </source>
</evidence>
<dbReference type="RefSeq" id="WP_015204771.1">
    <property type="nucleotide sequence ID" value="NC_019753.1"/>
</dbReference>
<dbReference type="InterPro" id="IPR006626">
    <property type="entry name" value="PbH1"/>
</dbReference>
<dbReference type="EMBL" id="CP003620">
    <property type="protein sequence ID" value="AFZ14671.1"/>
    <property type="molecule type" value="Genomic_DNA"/>
</dbReference>
<dbReference type="PATRIC" id="fig|1173022.3.peg.4162"/>
<dbReference type="InterPro" id="IPR017441">
    <property type="entry name" value="Protein_kinase_ATP_BS"/>
</dbReference>
<evidence type="ECO:0000256" key="1">
    <source>
        <dbReference type="ARBA" id="ARBA00012513"/>
    </source>
</evidence>
<dbReference type="Pfam" id="PF00069">
    <property type="entry name" value="Pkinase"/>
    <property type="match status" value="1"/>
</dbReference>
<evidence type="ECO:0000256" key="7">
    <source>
        <dbReference type="ARBA" id="ARBA00047899"/>
    </source>
</evidence>
<dbReference type="CDD" id="cd14014">
    <property type="entry name" value="STKc_PknB_like"/>
    <property type="match status" value="1"/>
</dbReference>
<evidence type="ECO:0000256" key="2">
    <source>
        <dbReference type="ARBA" id="ARBA00022527"/>
    </source>
</evidence>
<keyword evidence="6 9" id="KW-0067">ATP-binding</keyword>
<dbReference type="GO" id="GO:0004674">
    <property type="term" value="F:protein serine/threonine kinase activity"/>
    <property type="evidence" value="ECO:0007669"/>
    <property type="project" value="UniProtKB-KW"/>
</dbReference>
<name>K9W396_9CYAN</name>
<feature type="domain" description="Protein kinase" evidence="11">
    <location>
        <begin position="85"/>
        <end position="337"/>
    </location>
</feature>
<evidence type="ECO:0000256" key="9">
    <source>
        <dbReference type="PROSITE-ProRule" id="PRU10141"/>
    </source>
</evidence>
<organism evidence="12 13">
    <name type="scientific">Crinalium epipsammum PCC 9333</name>
    <dbReference type="NCBI Taxonomy" id="1173022"/>
    <lineage>
        <taxon>Bacteria</taxon>
        <taxon>Bacillati</taxon>
        <taxon>Cyanobacteriota</taxon>
        <taxon>Cyanophyceae</taxon>
        <taxon>Gomontiellales</taxon>
        <taxon>Gomontiellaceae</taxon>
        <taxon>Crinalium</taxon>
    </lineage>
</organism>
<evidence type="ECO:0000256" key="3">
    <source>
        <dbReference type="ARBA" id="ARBA00022679"/>
    </source>
</evidence>
<dbReference type="STRING" id="1173022.Cri9333_3862"/>
<dbReference type="KEGG" id="cep:Cri9333_3862"/>
<dbReference type="eggNOG" id="COG0515">
    <property type="taxonomic scope" value="Bacteria"/>
</dbReference>
<dbReference type="OrthoDB" id="581647at2"/>
<feature type="region of interest" description="Disordered" evidence="10">
    <location>
        <begin position="1"/>
        <end position="39"/>
    </location>
</feature>
<dbReference type="PANTHER" id="PTHR24363:SF0">
    <property type="entry name" value="SERINE_THREONINE KINASE LIKE DOMAIN CONTAINING 1"/>
    <property type="match status" value="1"/>
</dbReference>
<dbReference type="SUPFAM" id="SSF56112">
    <property type="entry name" value="Protein kinase-like (PK-like)"/>
    <property type="match status" value="1"/>
</dbReference>
<dbReference type="eggNOG" id="COG4677">
    <property type="taxonomic scope" value="Bacteria"/>
</dbReference>
<dbReference type="InterPro" id="IPR011050">
    <property type="entry name" value="Pectin_lyase_fold/virulence"/>
</dbReference>
<gene>
    <name evidence="12" type="ORF">Cri9333_3862</name>
</gene>
<protein>
    <recommendedName>
        <fullName evidence="1">non-specific serine/threonine protein kinase</fullName>
        <ecNumber evidence="1">2.7.11.1</ecNumber>
    </recommendedName>
</protein>
<dbReference type="NCBIfam" id="TIGR03804">
    <property type="entry name" value="para_beta_helix"/>
    <property type="match status" value="1"/>
</dbReference>
<keyword evidence="4 9" id="KW-0547">Nucleotide-binding</keyword>